<dbReference type="PANTHER" id="PTHR30212:SF2">
    <property type="entry name" value="PROTEIN YIIM"/>
    <property type="match status" value="1"/>
</dbReference>
<proteinExistence type="predicted"/>
<reference evidence="2 3" key="1">
    <citation type="journal article" date="2019" name="Int. J. Syst. Evol. Microbiol.">
        <title>The Global Catalogue of Microorganisms (GCM) 10K type strain sequencing project: providing services to taxonomists for standard genome sequencing and annotation.</title>
        <authorList>
            <consortium name="The Broad Institute Genomics Platform"/>
            <consortium name="The Broad Institute Genome Sequencing Center for Infectious Disease"/>
            <person name="Wu L."/>
            <person name="Ma J."/>
        </authorList>
    </citation>
    <scope>NUCLEOTIDE SEQUENCE [LARGE SCALE GENOMIC DNA]</scope>
    <source>
        <strain evidence="2 3">JCM 14942</strain>
    </source>
</reference>
<evidence type="ECO:0000313" key="3">
    <source>
        <dbReference type="Proteomes" id="UP001500842"/>
    </source>
</evidence>
<accession>A0ABN2BRX0</accession>
<dbReference type="EMBL" id="BAAAOR010000040">
    <property type="protein sequence ID" value="GAA1544273.1"/>
    <property type="molecule type" value="Genomic_DNA"/>
</dbReference>
<dbReference type="Proteomes" id="UP001500842">
    <property type="component" value="Unassembled WGS sequence"/>
</dbReference>
<evidence type="ECO:0000259" key="1">
    <source>
        <dbReference type="PROSITE" id="PS51340"/>
    </source>
</evidence>
<dbReference type="Pfam" id="PF03473">
    <property type="entry name" value="MOSC"/>
    <property type="match status" value="1"/>
</dbReference>
<dbReference type="InterPro" id="IPR005302">
    <property type="entry name" value="MoCF_Sase_C"/>
</dbReference>
<comment type="caution">
    <text evidence="2">The sequence shown here is derived from an EMBL/GenBank/DDBJ whole genome shotgun (WGS) entry which is preliminary data.</text>
</comment>
<gene>
    <name evidence="2" type="ORF">GCM10009788_53420</name>
</gene>
<protein>
    <submittedName>
        <fullName evidence="2">MOSC domain-containing protein</fullName>
    </submittedName>
</protein>
<dbReference type="InterPro" id="IPR011037">
    <property type="entry name" value="Pyrv_Knase-like_insert_dom_sf"/>
</dbReference>
<sequence length="229" mass="24915">MSFVRTISVGRPQDKEWAGLGRTSIDKRAVGGPVEVHPLGIEGDQVSDTQHHGGLDQAVYAYAREDLDFWEQRLGMPIRDGQFGENLTTEGIDVNALEIGSRLRVGLPGVGVLLEAVAVRIPCNDFKGWMGESGYDPRAWVKRFTAEARPGPYFRVLETGRIAPGDPVEVVHAPGHGVTVRDMFVALSTDRSRLPDLLVIDGLVPKVRAKAEEFVQRTAGSLPPAEPVA</sequence>
<dbReference type="InterPro" id="IPR052353">
    <property type="entry name" value="Benzoxazolinone_Detox_Enz"/>
</dbReference>
<dbReference type="Gene3D" id="2.40.33.20">
    <property type="entry name" value="PK beta-barrel domain-like"/>
    <property type="match status" value="1"/>
</dbReference>
<dbReference type="PANTHER" id="PTHR30212">
    <property type="entry name" value="PROTEIN YIIM"/>
    <property type="match status" value="1"/>
</dbReference>
<dbReference type="PROSITE" id="PS51340">
    <property type="entry name" value="MOSC"/>
    <property type="match status" value="1"/>
</dbReference>
<evidence type="ECO:0000313" key="2">
    <source>
        <dbReference type="EMBL" id="GAA1544273.1"/>
    </source>
</evidence>
<dbReference type="RefSeq" id="WP_344113968.1">
    <property type="nucleotide sequence ID" value="NZ_BAAAOR010000040.1"/>
</dbReference>
<organism evidence="2 3">
    <name type="scientific">Nocardioides humi</name>
    <dbReference type="NCBI Taxonomy" id="449461"/>
    <lineage>
        <taxon>Bacteria</taxon>
        <taxon>Bacillati</taxon>
        <taxon>Actinomycetota</taxon>
        <taxon>Actinomycetes</taxon>
        <taxon>Propionibacteriales</taxon>
        <taxon>Nocardioidaceae</taxon>
        <taxon>Nocardioides</taxon>
    </lineage>
</organism>
<dbReference type="SUPFAM" id="SSF50800">
    <property type="entry name" value="PK beta-barrel domain-like"/>
    <property type="match status" value="1"/>
</dbReference>
<name>A0ABN2BRX0_9ACTN</name>
<keyword evidence="3" id="KW-1185">Reference proteome</keyword>
<feature type="domain" description="MOSC" evidence="1">
    <location>
        <begin position="28"/>
        <end position="171"/>
    </location>
</feature>